<dbReference type="SMART" id="SM00325">
    <property type="entry name" value="RhoGEF"/>
    <property type="match status" value="1"/>
</dbReference>
<dbReference type="PROSITE" id="PS50010">
    <property type="entry name" value="DH_2"/>
    <property type="match status" value="1"/>
</dbReference>
<dbReference type="PANTHER" id="PTHR12877">
    <property type="entry name" value="RHO GUANINE NUCLEOTIDE EXCHANGE FACTOR"/>
    <property type="match status" value="1"/>
</dbReference>
<comment type="caution">
    <text evidence="3">The sequence shown here is derived from an EMBL/GenBank/DDBJ whole genome shotgun (WGS) entry which is preliminary data.</text>
</comment>
<dbReference type="AlphaFoldDB" id="A0A4C1U752"/>
<dbReference type="PANTHER" id="PTHR12877:SF15">
    <property type="entry name" value="RHO GUANINE NUCLEOTIDE EXCHANGE FACTOR 17"/>
    <property type="match status" value="1"/>
</dbReference>
<dbReference type="InterPro" id="IPR035899">
    <property type="entry name" value="DBL_dom_sf"/>
</dbReference>
<name>A0A4C1U752_EUMVA</name>
<dbReference type="OrthoDB" id="4066896at2759"/>
<sequence>MKGITLKALKLNLKSSSQDEEKYLQPLKYPENAGLLDAFLVDEIFYQVPEILNIHQVFLEHLRRRLEQWDLQQKVGDVFLDVFKKPTVMDTYMSFINNLKKAKETVKMAAASRPAFARFLDAMVRDHKGKLSIDNLLIKPVQKFPSYKLLFQRLIKHTAQQSFTRLRTVFGDEAPYKTSINIWFAEIKRDCVNLSDEFRDGCLFTSVNDKNIDAVRRMIETDRHVTYHEI</sequence>
<dbReference type="EMBL" id="BGZK01000136">
    <property type="protein sequence ID" value="GBP22090.1"/>
    <property type="molecule type" value="Genomic_DNA"/>
</dbReference>
<dbReference type="GO" id="GO:0005085">
    <property type="term" value="F:guanyl-nucleotide exchange factor activity"/>
    <property type="evidence" value="ECO:0007669"/>
    <property type="project" value="UniProtKB-KW"/>
</dbReference>
<dbReference type="GO" id="GO:0030036">
    <property type="term" value="P:actin cytoskeleton organization"/>
    <property type="evidence" value="ECO:0007669"/>
    <property type="project" value="TreeGrafter"/>
</dbReference>
<feature type="domain" description="DH" evidence="2">
    <location>
        <begin position="1"/>
        <end position="230"/>
    </location>
</feature>
<dbReference type="Pfam" id="PF00621">
    <property type="entry name" value="RhoGEF"/>
    <property type="match status" value="1"/>
</dbReference>
<dbReference type="Gene3D" id="1.20.900.10">
    <property type="entry name" value="Dbl homology (DH) domain"/>
    <property type="match status" value="1"/>
</dbReference>
<dbReference type="STRING" id="151549.A0A4C1U752"/>
<evidence type="ECO:0000259" key="2">
    <source>
        <dbReference type="PROSITE" id="PS50010"/>
    </source>
</evidence>
<keyword evidence="4" id="KW-1185">Reference proteome</keyword>
<keyword evidence="1" id="KW-0344">Guanine-nucleotide releasing factor</keyword>
<reference evidence="3 4" key="1">
    <citation type="journal article" date="2019" name="Commun. Biol.">
        <title>The bagworm genome reveals a unique fibroin gene that provides high tensile strength.</title>
        <authorList>
            <person name="Kono N."/>
            <person name="Nakamura H."/>
            <person name="Ohtoshi R."/>
            <person name="Tomita M."/>
            <person name="Numata K."/>
            <person name="Arakawa K."/>
        </authorList>
    </citation>
    <scope>NUCLEOTIDE SEQUENCE [LARGE SCALE GENOMIC DNA]</scope>
</reference>
<organism evidence="3 4">
    <name type="scientific">Eumeta variegata</name>
    <name type="common">Bagworm moth</name>
    <name type="synonym">Eumeta japonica</name>
    <dbReference type="NCBI Taxonomy" id="151549"/>
    <lineage>
        <taxon>Eukaryota</taxon>
        <taxon>Metazoa</taxon>
        <taxon>Ecdysozoa</taxon>
        <taxon>Arthropoda</taxon>
        <taxon>Hexapoda</taxon>
        <taxon>Insecta</taxon>
        <taxon>Pterygota</taxon>
        <taxon>Neoptera</taxon>
        <taxon>Endopterygota</taxon>
        <taxon>Lepidoptera</taxon>
        <taxon>Glossata</taxon>
        <taxon>Ditrysia</taxon>
        <taxon>Tineoidea</taxon>
        <taxon>Psychidae</taxon>
        <taxon>Oiketicinae</taxon>
        <taxon>Eumeta</taxon>
    </lineage>
</organism>
<evidence type="ECO:0000256" key="1">
    <source>
        <dbReference type="ARBA" id="ARBA00022658"/>
    </source>
</evidence>
<gene>
    <name evidence="3" type="primary">ARHGEF17</name>
    <name evidence="3" type="ORF">EVAR_94129_1</name>
</gene>
<evidence type="ECO:0000313" key="3">
    <source>
        <dbReference type="EMBL" id="GBP22090.1"/>
    </source>
</evidence>
<evidence type="ECO:0000313" key="4">
    <source>
        <dbReference type="Proteomes" id="UP000299102"/>
    </source>
</evidence>
<dbReference type="SUPFAM" id="SSF48065">
    <property type="entry name" value="DBL homology domain (DH-domain)"/>
    <property type="match status" value="1"/>
</dbReference>
<proteinExistence type="predicted"/>
<dbReference type="InterPro" id="IPR000219">
    <property type="entry name" value="DH_dom"/>
</dbReference>
<accession>A0A4C1U752</accession>
<dbReference type="Proteomes" id="UP000299102">
    <property type="component" value="Unassembled WGS sequence"/>
</dbReference>
<protein>
    <submittedName>
        <fullName evidence="3">Rho guanine nucleotide exchange factor 17</fullName>
    </submittedName>
</protein>
<dbReference type="InterPro" id="IPR039919">
    <property type="entry name" value="ARHGEF10/ARHGEF17"/>
</dbReference>